<organism evidence="2 3">
    <name type="scientific">Mesotoga infera</name>
    <dbReference type="NCBI Taxonomy" id="1236046"/>
    <lineage>
        <taxon>Bacteria</taxon>
        <taxon>Thermotogati</taxon>
        <taxon>Thermotogota</taxon>
        <taxon>Thermotogae</taxon>
        <taxon>Kosmotogales</taxon>
        <taxon>Kosmotogaceae</taxon>
        <taxon>Mesotoga</taxon>
    </lineage>
</organism>
<protein>
    <recommendedName>
        <fullName evidence="4">Carnitine dehydratase</fullName>
    </recommendedName>
</protein>
<evidence type="ECO:0000256" key="1">
    <source>
        <dbReference type="ARBA" id="ARBA00022679"/>
    </source>
</evidence>
<sequence length="394" mass="42958">MPKPLEGLFVLDLTRVLAGPFCTMLLCDMGAAVVKVERPDGGDDSRTFSPMINGESAYFMSINRGKKSITLNLKAPEGKVLFKRLVEKADVLVENFKPGVMKKLGFSYERLKELNSSLIYTALSGFGHSGPMSQRTAYDLIIQGLSGIMSITGPDRDHPTKTGSSIADIFCGTFACIGILAALHNRQKNGEGQMVDVAMLDSMVAVLENAIARFSATGRIPEPIGNSHPSIAPFASFATLDGQINIAIGNDSIWQKFCMAIERPELCEDPRFSTNPERVRNIIELTKIISVTLSGKTTRDWLDLFQELDIPSGRINNIADLFTDPQVLAREMIVDVPQKGFNVKMPGVPIKFSATPAGICGPAPSLGENNGEIYQELLGLSLQELEEYKKRGVI</sequence>
<dbReference type="InterPro" id="IPR023606">
    <property type="entry name" value="CoA-Trfase_III_dom_1_sf"/>
</dbReference>
<dbReference type="Proteomes" id="UP000250796">
    <property type="component" value="Chromosome MESINF"/>
</dbReference>
<dbReference type="InterPro" id="IPR044855">
    <property type="entry name" value="CoA-Trfase_III_dom3_sf"/>
</dbReference>
<evidence type="ECO:0008006" key="4">
    <source>
        <dbReference type="Google" id="ProtNLM"/>
    </source>
</evidence>
<dbReference type="EMBL" id="LS974202">
    <property type="protein sequence ID" value="SSC14022.1"/>
    <property type="molecule type" value="Genomic_DNA"/>
</dbReference>
<proteinExistence type="predicted"/>
<dbReference type="PANTHER" id="PTHR48207:SF3">
    <property type="entry name" value="SUCCINATE--HYDROXYMETHYLGLUTARATE COA-TRANSFERASE"/>
    <property type="match status" value="1"/>
</dbReference>
<gene>
    <name evidence="2" type="ORF">MESINF_2582</name>
</gene>
<dbReference type="KEGG" id="minf:MESINF_2582"/>
<reference evidence="2 3" key="1">
    <citation type="submission" date="2017-01" db="EMBL/GenBank/DDBJ databases">
        <authorList>
            <person name="Erauso G."/>
        </authorList>
    </citation>
    <scope>NUCLEOTIDE SEQUENCE [LARGE SCALE GENOMIC DNA]</scope>
    <source>
        <strain evidence="2">MESINF1</strain>
    </source>
</reference>
<dbReference type="Gene3D" id="3.40.50.10540">
    <property type="entry name" value="Crotonobetainyl-coa:carnitine coa-transferase, domain 1"/>
    <property type="match status" value="1"/>
</dbReference>
<dbReference type="AlphaFoldDB" id="A0A7Z7PS17"/>
<accession>A0A7Z7PS17</accession>
<keyword evidence="1" id="KW-0808">Transferase</keyword>
<dbReference type="InterPro" id="IPR050483">
    <property type="entry name" value="CoA-transferase_III_domain"/>
</dbReference>
<dbReference type="Gene3D" id="3.30.1540.10">
    <property type="entry name" value="formyl-coa transferase, domain 3"/>
    <property type="match status" value="1"/>
</dbReference>
<evidence type="ECO:0000313" key="3">
    <source>
        <dbReference type="Proteomes" id="UP000250796"/>
    </source>
</evidence>
<dbReference type="PANTHER" id="PTHR48207">
    <property type="entry name" value="SUCCINATE--HYDROXYMETHYLGLUTARATE COA-TRANSFERASE"/>
    <property type="match status" value="1"/>
</dbReference>
<keyword evidence="3" id="KW-1185">Reference proteome</keyword>
<dbReference type="Pfam" id="PF02515">
    <property type="entry name" value="CoA_transf_3"/>
    <property type="match status" value="1"/>
</dbReference>
<dbReference type="GO" id="GO:0008410">
    <property type="term" value="F:CoA-transferase activity"/>
    <property type="evidence" value="ECO:0007669"/>
    <property type="project" value="TreeGrafter"/>
</dbReference>
<dbReference type="SUPFAM" id="SSF89796">
    <property type="entry name" value="CoA-transferase family III (CaiB/BaiF)"/>
    <property type="match status" value="1"/>
</dbReference>
<dbReference type="InterPro" id="IPR003673">
    <property type="entry name" value="CoA-Trfase_fam_III"/>
</dbReference>
<evidence type="ECO:0000313" key="2">
    <source>
        <dbReference type="EMBL" id="SSC14022.1"/>
    </source>
</evidence>
<name>A0A7Z7PS17_9BACT</name>